<sequence>MARLTDLPTEILVDVLEDPSFPSNTLYALVLTCRRLHLIALSIYFARHSRAGTPRSMVVRMRADRQDLLATLQMALFVPEIKDFTFIFPHPSCVTIFPLLPHLRRVQRYIARLQSVQKVTLQLDEDRSRCLSVGGPRALRDWTTHLGGLLNCIVTKGCTSLTMRYGNQLTKPSAPNPDAARRGVQIDRLLTFLPAFIRSSPTVQRWGSRVEMTPPSSSRHPYKLQSLTIQSPILIVHPGLNWTLPILKHSQITSLTLGRGTEEASVWTAVLPQIASAVWSLTSLTFLDADFLPSADILEFISHLPLLEYLAILSRRDTESRPLVGPLSPLRHLETLRTSPTFVRHFLRHPACFPQIKSICILWPDYYTPSTVGVLGPVLAETMDTLHTRGLSPSLSISFSSVLVMDRADVSAKYSHGGFSHGGFPSLLQDIIAMEITSFNGTFWASDVPYVTAWIALCPRVQRVDITLAESSNVDGPYIAQALEPTEFLNKVTVDGTDYALVCCC</sequence>
<dbReference type="Proteomes" id="UP001218188">
    <property type="component" value="Unassembled WGS sequence"/>
</dbReference>
<dbReference type="SUPFAM" id="SSF52047">
    <property type="entry name" value="RNI-like"/>
    <property type="match status" value="1"/>
</dbReference>
<proteinExistence type="predicted"/>
<comment type="caution">
    <text evidence="1">The sequence shown here is derived from an EMBL/GenBank/DDBJ whole genome shotgun (WGS) entry which is preliminary data.</text>
</comment>
<evidence type="ECO:0000313" key="1">
    <source>
        <dbReference type="EMBL" id="KAJ7032169.1"/>
    </source>
</evidence>
<name>A0AAD6X4S9_9AGAR</name>
<gene>
    <name evidence="1" type="ORF">C8F04DRAFT_1108068</name>
</gene>
<organism evidence="1 2">
    <name type="scientific">Mycena alexandri</name>
    <dbReference type="NCBI Taxonomy" id="1745969"/>
    <lineage>
        <taxon>Eukaryota</taxon>
        <taxon>Fungi</taxon>
        <taxon>Dikarya</taxon>
        <taxon>Basidiomycota</taxon>
        <taxon>Agaricomycotina</taxon>
        <taxon>Agaricomycetes</taxon>
        <taxon>Agaricomycetidae</taxon>
        <taxon>Agaricales</taxon>
        <taxon>Marasmiineae</taxon>
        <taxon>Mycenaceae</taxon>
        <taxon>Mycena</taxon>
    </lineage>
</organism>
<reference evidence="1" key="1">
    <citation type="submission" date="2023-03" db="EMBL/GenBank/DDBJ databases">
        <title>Massive genome expansion in bonnet fungi (Mycena s.s.) driven by repeated elements and novel gene families across ecological guilds.</title>
        <authorList>
            <consortium name="Lawrence Berkeley National Laboratory"/>
            <person name="Harder C.B."/>
            <person name="Miyauchi S."/>
            <person name="Viragh M."/>
            <person name="Kuo A."/>
            <person name="Thoen E."/>
            <person name="Andreopoulos B."/>
            <person name="Lu D."/>
            <person name="Skrede I."/>
            <person name="Drula E."/>
            <person name="Henrissat B."/>
            <person name="Morin E."/>
            <person name="Kohler A."/>
            <person name="Barry K."/>
            <person name="LaButti K."/>
            <person name="Morin E."/>
            <person name="Salamov A."/>
            <person name="Lipzen A."/>
            <person name="Mereny Z."/>
            <person name="Hegedus B."/>
            <person name="Baldrian P."/>
            <person name="Stursova M."/>
            <person name="Weitz H."/>
            <person name="Taylor A."/>
            <person name="Grigoriev I.V."/>
            <person name="Nagy L.G."/>
            <person name="Martin F."/>
            <person name="Kauserud H."/>
        </authorList>
    </citation>
    <scope>NUCLEOTIDE SEQUENCE</scope>
    <source>
        <strain evidence="1">CBHHK200</strain>
    </source>
</reference>
<dbReference type="EMBL" id="JARJCM010000075">
    <property type="protein sequence ID" value="KAJ7032169.1"/>
    <property type="molecule type" value="Genomic_DNA"/>
</dbReference>
<evidence type="ECO:0000313" key="2">
    <source>
        <dbReference type="Proteomes" id="UP001218188"/>
    </source>
</evidence>
<evidence type="ECO:0008006" key="3">
    <source>
        <dbReference type="Google" id="ProtNLM"/>
    </source>
</evidence>
<accession>A0AAD6X4S9</accession>
<protein>
    <recommendedName>
        <fullName evidence="3">F-box domain-containing protein</fullName>
    </recommendedName>
</protein>
<dbReference type="AlphaFoldDB" id="A0AAD6X4S9"/>
<keyword evidence="2" id="KW-1185">Reference proteome</keyword>